<organism evidence="2 3">
    <name type="scientific">Blautia obeum</name>
    <dbReference type="NCBI Taxonomy" id="40520"/>
    <lineage>
        <taxon>Bacteria</taxon>
        <taxon>Bacillati</taxon>
        <taxon>Bacillota</taxon>
        <taxon>Clostridia</taxon>
        <taxon>Lachnospirales</taxon>
        <taxon>Lachnospiraceae</taxon>
        <taxon>Blautia</taxon>
    </lineage>
</organism>
<feature type="domain" description="Antirepressor protein ant N-terminal" evidence="1">
    <location>
        <begin position="8"/>
        <end position="127"/>
    </location>
</feature>
<gene>
    <name evidence="2" type="ORF">ERS852395_01437</name>
</gene>
<protein>
    <submittedName>
        <fullName evidence="2">p22_AR N-terminal domain</fullName>
    </submittedName>
</protein>
<accession>A0A174A2G8</accession>
<dbReference type="Proteomes" id="UP000095447">
    <property type="component" value="Unassembled WGS sequence"/>
</dbReference>
<dbReference type="Pfam" id="PF10547">
    <property type="entry name" value="P22_AR_N"/>
    <property type="match status" value="1"/>
</dbReference>
<proteinExistence type="predicted"/>
<dbReference type="InterPro" id="IPR018875">
    <property type="entry name" value="Antirepressor_Ant_N"/>
</dbReference>
<dbReference type="EMBL" id="CYZA01000006">
    <property type="protein sequence ID" value="CUN82791.1"/>
    <property type="molecule type" value="Genomic_DNA"/>
</dbReference>
<evidence type="ECO:0000313" key="2">
    <source>
        <dbReference type="EMBL" id="CUN82791.1"/>
    </source>
</evidence>
<name>A0A174A2G8_9FIRM</name>
<evidence type="ECO:0000259" key="1">
    <source>
        <dbReference type="Pfam" id="PF10547"/>
    </source>
</evidence>
<sequence>MDKLIAKEVEFNGDILRAAQDPDGNIWVGARWVCEAIGLDDNRIKYERRKMQTDSVISKGVQNFTLLTNGGNQNVMCLQLDYLPLWLAKISITPTMKKEMPGIAEKLVAYQLKAKDVLAAAFLEKKVNNPNVIQLQLPDFNNKIEVLERKVDKIFEDMGRLASMMVQEKIVTTPIPVKKVENPGKKWKNDMYQMIDALTTCDKFSDRGSVMKTVYKYMNKNYGICWDQEVKDYKEKYNPVSKFSTYDVVYANDTLRSIFSAALGDLYEKYKSICNQDATDSIIAPLVEKYGDKSNGGMVTYRKVYKKMGEMSPINWHNLEVRYINKHGKAGARRKKIISSNPEMLRKFKNAVDVMMVG</sequence>
<dbReference type="RefSeq" id="WP_055053185.1">
    <property type="nucleotide sequence ID" value="NZ_CYZA01000006.1"/>
</dbReference>
<evidence type="ECO:0000313" key="3">
    <source>
        <dbReference type="Proteomes" id="UP000095447"/>
    </source>
</evidence>
<reference evidence="2 3" key="1">
    <citation type="submission" date="2015-09" db="EMBL/GenBank/DDBJ databases">
        <authorList>
            <consortium name="Pathogen Informatics"/>
        </authorList>
    </citation>
    <scope>NUCLEOTIDE SEQUENCE [LARGE SCALE GENOMIC DNA]</scope>
    <source>
        <strain evidence="2 3">2789STDY5608838</strain>
    </source>
</reference>
<dbReference type="AlphaFoldDB" id="A0A174A2G8"/>